<protein>
    <submittedName>
        <fullName evidence="2">Uncharacterized protein</fullName>
    </submittedName>
</protein>
<keyword evidence="3" id="KW-1185">Reference proteome</keyword>
<feature type="compositionally biased region" description="Basic and acidic residues" evidence="1">
    <location>
        <begin position="75"/>
        <end position="91"/>
    </location>
</feature>
<evidence type="ECO:0000256" key="1">
    <source>
        <dbReference type="SAM" id="MobiDB-lite"/>
    </source>
</evidence>
<name>A0ABN9QNI2_9DINO</name>
<dbReference type="EMBL" id="CAUYUJ010003988">
    <property type="protein sequence ID" value="CAK0807694.1"/>
    <property type="molecule type" value="Genomic_DNA"/>
</dbReference>
<accession>A0ABN9QNI2</accession>
<proteinExistence type="predicted"/>
<sequence>GRGRRPLGNQIRADGDEGDEDPRPPSAAGLLAGRGPLGRRPRREPRRMGWGRTPGEQGGATARTAGPDGGGGGGDKGERDKTTPQIEDRMGWHIQNVTLPDAT</sequence>
<organism evidence="2 3">
    <name type="scientific">Prorocentrum cordatum</name>
    <dbReference type="NCBI Taxonomy" id="2364126"/>
    <lineage>
        <taxon>Eukaryota</taxon>
        <taxon>Sar</taxon>
        <taxon>Alveolata</taxon>
        <taxon>Dinophyceae</taxon>
        <taxon>Prorocentrales</taxon>
        <taxon>Prorocentraceae</taxon>
        <taxon>Prorocentrum</taxon>
    </lineage>
</organism>
<dbReference type="Proteomes" id="UP001189429">
    <property type="component" value="Unassembled WGS sequence"/>
</dbReference>
<feature type="region of interest" description="Disordered" evidence="1">
    <location>
        <begin position="1"/>
        <end position="103"/>
    </location>
</feature>
<reference evidence="2" key="1">
    <citation type="submission" date="2023-10" db="EMBL/GenBank/DDBJ databases">
        <authorList>
            <person name="Chen Y."/>
            <person name="Shah S."/>
            <person name="Dougan E. K."/>
            <person name="Thang M."/>
            <person name="Chan C."/>
        </authorList>
    </citation>
    <scope>NUCLEOTIDE SEQUENCE [LARGE SCALE GENOMIC DNA]</scope>
</reference>
<evidence type="ECO:0000313" key="2">
    <source>
        <dbReference type="EMBL" id="CAK0807694.1"/>
    </source>
</evidence>
<comment type="caution">
    <text evidence="2">The sequence shown here is derived from an EMBL/GenBank/DDBJ whole genome shotgun (WGS) entry which is preliminary data.</text>
</comment>
<feature type="non-terminal residue" evidence="2">
    <location>
        <position position="1"/>
    </location>
</feature>
<evidence type="ECO:0000313" key="3">
    <source>
        <dbReference type="Proteomes" id="UP001189429"/>
    </source>
</evidence>
<gene>
    <name evidence="2" type="ORF">PCOR1329_LOCUS13488</name>
</gene>